<dbReference type="KEGG" id="psco:LY89DRAFT_782760"/>
<dbReference type="GeneID" id="28832343"/>
<dbReference type="OrthoDB" id="3559262at2759"/>
<proteinExistence type="predicted"/>
<accession>A0A194X8L4</accession>
<dbReference type="Proteomes" id="UP000070700">
    <property type="component" value="Unassembled WGS sequence"/>
</dbReference>
<dbReference type="AlphaFoldDB" id="A0A194X8L4"/>
<organism evidence="2 3">
    <name type="scientific">Mollisia scopiformis</name>
    <name type="common">Conifer needle endophyte fungus</name>
    <name type="synonym">Phialocephala scopiformis</name>
    <dbReference type="NCBI Taxonomy" id="149040"/>
    <lineage>
        <taxon>Eukaryota</taxon>
        <taxon>Fungi</taxon>
        <taxon>Dikarya</taxon>
        <taxon>Ascomycota</taxon>
        <taxon>Pezizomycotina</taxon>
        <taxon>Leotiomycetes</taxon>
        <taxon>Helotiales</taxon>
        <taxon>Mollisiaceae</taxon>
        <taxon>Mollisia</taxon>
    </lineage>
</organism>
<evidence type="ECO:0000313" key="2">
    <source>
        <dbReference type="EMBL" id="KUJ16511.1"/>
    </source>
</evidence>
<sequence length="236" mass="26666">MGWVSKADAIGKIKWSLYHGAPLPEQLPDGDWGINMQGDYYLNHFDECESYYYFNADGSWYHCDGTPGNPDALGAAKYVTPRGDTIQRPSTTDASRPNSGYFVGVDWKTGYERIYWDDGMGNFARTFRKDIQDVEKLDKFKVRTARGSDGKELVFDVADDGTYEGPDPKIILAMKFEKSREERRTSHLSHLSPRKIPLPASPPVSPEKRITGMVGKKLFPVSVKVEPVDDDPFMVR</sequence>
<feature type="region of interest" description="Disordered" evidence="1">
    <location>
        <begin position="182"/>
        <end position="209"/>
    </location>
</feature>
<evidence type="ECO:0000256" key="1">
    <source>
        <dbReference type="SAM" id="MobiDB-lite"/>
    </source>
</evidence>
<protein>
    <submittedName>
        <fullName evidence="2">Uncharacterized protein</fullName>
    </submittedName>
</protein>
<dbReference type="RefSeq" id="XP_018070866.1">
    <property type="nucleotide sequence ID" value="XM_018222617.1"/>
</dbReference>
<dbReference type="EMBL" id="KQ947416">
    <property type="protein sequence ID" value="KUJ16511.1"/>
    <property type="molecule type" value="Genomic_DNA"/>
</dbReference>
<name>A0A194X8L4_MOLSC</name>
<keyword evidence="3" id="KW-1185">Reference proteome</keyword>
<evidence type="ECO:0000313" key="3">
    <source>
        <dbReference type="Proteomes" id="UP000070700"/>
    </source>
</evidence>
<reference evidence="2 3" key="1">
    <citation type="submission" date="2015-10" db="EMBL/GenBank/DDBJ databases">
        <title>Full genome of DAOMC 229536 Phialocephala scopiformis, a fungal endophyte of spruce producing the potent anti-insectan compound rugulosin.</title>
        <authorList>
            <consortium name="DOE Joint Genome Institute"/>
            <person name="Walker A.K."/>
            <person name="Frasz S.L."/>
            <person name="Seifert K.A."/>
            <person name="Miller J.D."/>
            <person name="Mondo S.J."/>
            <person name="Labutti K."/>
            <person name="Lipzen A."/>
            <person name="Dockter R."/>
            <person name="Kennedy M."/>
            <person name="Grigoriev I.V."/>
            <person name="Spatafora J.W."/>
        </authorList>
    </citation>
    <scope>NUCLEOTIDE SEQUENCE [LARGE SCALE GENOMIC DNA]</scope>
    <source>
        <strain evidence="2 3">CBS 120377</strain>
    </source>
</reference>
<gene>
    <name evidence="2" type="ORF">LY89DRAFT_782760</name>
</gene>
<dbReference type="InParanoid" id="A0A194X8L4"/>